<evidence type="ECO:0000313" key="3">
    <source>
        <dbReference type="Proteomes" id="UP000320762"/>
    </source>
</evidence>
<evidence type="ECO:0000313" key="2">
    <source>
        <dbReference type="EMBL" id="TRM58878.1"/>
    </source>
</evidence>
<name>A0A550C286_9AGAR</name>
<feature type="region of interest" description="Disordered" evidence="1">
    <location>
        <begin position="164"/>
        <end position="191"/>
    </location>
</feature>
<keyword evidence="3" id="KW-1185">Reference proteome</keyword>
<protein>
    <submittedName>
        <fullName evidence="2">Uncharacterized protein</fullName>
    </submittedName>
</protein>
<organism evidence="2 3">
    <name type="scientific">Schizophyllum amplum</name>
    <dbReference type="NCBI Taxonomy" id="97359"/>
    <lineage>
        <taxon>Eukaryota</taxon>
        <taxon>Fungi</taxon>
        <taxon>Dikarya</taxon>
        <taxon>Basidiomycota</taxon>
        <taxon>Agaricomycotina</taxon>
        <taxon>Agaricomycetes</taxon>
        <taxon>Agaricomycetidae</taxon>
        <taxon>Agaricales</taxon>
        <taxon>Schizophyllaceae</taxon>
        <taxon>Schizophyllum</taxon>
    </lineage>
</organism>
<evidence type="ECO:0000256" key="1">
    <source>
        <dbReference type="SAM" id="MobiDB-lite"/>
    </source>
</evidence>
<comment type="caution">
    <text evidence="2">The sequence shown here is derived from an EMBL/GenBank/DDBJ whole genome shotgun (WGS) entry which is preliminary data.</text>
</comment>
<sequence length="191" mass="21369">MDPSTLIDTMYVFVPGLGPSLPRRRRAQARILVVEYRLVPSSSTSSSHRGCPLASVLTAHQLCKHQRVVARQACRRPMHSRIRCSASHLPCHSQHAVRQLGSSRYRLPRRSRGRYSLSVSSLPCHSHQSSTYDLKLSIISAFPGTVLNVPWMLPVTLAPRPSSSPLVGHRRPFSVAPTTQPIHRLRRSSCR</sequence>
<accession>A0A550C286</accession>
<proteinExistence type="predicted"/>
<reference evidence="2 3" key="1">
    <citation type="journal article" date="2019" name="New Phytol.">
        <title>Comparative genomics reveals unique wood-decay strategies and fruiting body development in the Schizophyllaceae.</title>
        <authorList>
            <person name="Almasi E."/>
            <person name="Sahu N."/>
            <person name="Krizsan K."/>
            <person name="Balint B."/>
            <person name="Kovacs G.M."/>
            <person name="Kiss B."/>
            <person name="Cseklye J."/>
            <person name="Drula E."/>
            <person name="Henrissat B."/>
            <person name="Nagy I."/>
            <person name="Chovatia M."/>
            <person name="Adam C."/>
            <person name="LaButti K."/>
            <person name="Lipzen A."/>
            <person name="Riley R."/>
            <person name="Grigoriev I.V."/>
            <person name="Nagy L.G."/>
        </authorList>
    </citation>
    <scope>NUCLEOTIDE SEQUENCE [LARGE SCALE GENOMIC DNA]</scope>
    <source>
        <strain evidence="2 3">NL-1724</strain>
    </source>
</reference>
<dbReference type="Proteomes" id="UP000320762">
    <property type="component" value="Unassembled WGS sequence"/>
</dbReference>
<dbReference type="AlphaFoldDB" id="A0A550C286"/>
<dbReference type="EMBL" id="VDMD01000032">
    <property type="protein sequence ID" value="TRM58878.1"/>
    <property type="molecule type" value="Genomic_DNA"/>
</dbReference>
<gene>
    <name evidence="2" type="ORF">BD626DRAFT_176748</name>
</gene>